<evidence type="ECO:0000313" key="3">
    <source>
        <dbReference type="Proteomes" id="UP000308697"/>
    </source>
</evidence>
<reference evidence="2 3" key="1">
    <citation type="submission" date="2019-04" db="EMBL/GenBank/DDBJ databases">
        <title>Streptomyces piniterrae sp. nov., a heliquinomycin-producing actinomycete isolated from rhizosphere soil of Pinus yunnanensis.</title>
        <authorList>
            <person name="Zhuang X."/>
            <person name="Zhao J."/>
        </authorList>
    </citation>
    <scope>NUCLEOTIDE SEQUENCE [LARGE SCALE GENOMIC DNA]</scope>
    <source>
        <strain evidence="3">jys28</strain>
    </source>
</reference>
<dbReference type="Gene3D" id="2.40.30.10">
    <property type="entry name" value="Translation factors"/>
    <property type="match status" value="1"/>
</dbReference>
<name>A0A4U0NWC7_9ACTN</name>
<dbReference type="InterPro" id="IPR039261">
    <property type="entry name" value="FNR_nucleotide-bd"/>
</dbReference>
<evidence type="ECO:0000313" key="2">
    <source>
        <dbReference type="EMBL" id="TJZ59029.1"/>
    </source>
</evidence>
<proteinExistence type="predicted"/>
<dbReference type="SUPFAM" id="SSF63380">
    <property type="entry name" value="Riboflavin synthase domain-like"/>
    <property type="match status" value="1"/>
</dbReference>
<comment type="caution">
    <text evidence="2">The sequence shown here is derived from an EMBL/GenBank/DDBJ whole genome shotgun (WGS) entry which is preliminary data.</text>
</comment>
<dbReference type="InterPro" id="IPR017938">
    <property type="entry name" value="Riboflavin_synthase-like_b-brl"/>
</dbReference>
<feature type="domain" description="FAD-binding FR-type" evidence="1">
    <location>
        <begin position="17"/>
        <end position="142"/>
    </location>
</feature>
<dbReference type="CDD" id="cd06193">
    <property type="entry name" value="siderophore_interacting"/>
    <property type="match status" value="1"/>
</dbReference>
<evidence type="ECO:0000259" key="1">
    <source>
        <dbReference type="PROSITE" id="PS51384"/>
    </source>
</evidence>
<dbReference type="Pfam" id="PF04954">
    <property type="entry name" value="SIP"/>
    <property type="match status" value="1"/>
</dbReference>
<dbReference type="PANTHER" id="PTHR30157:SF0">
    <property type="entry name" value="NADPH-DEPENDENT FERRIC-CHELATE REDUCTASE"/>
    <property type="match status" value="1"/>
</dbReference>
<keyword evidence="3" id="KW-1185">Reference proteome</keyword>
<dbReference type="RefSeq" id="WP_136737981.1">
    <property type="nucleotide sequence ID" value="NZ_SUMB01000001.1"/>
</dbReference>
<dbReference type="Proteomes" id="UP000308697">
    <property type="component" value="Unassembled WGS sequence"/>
</dbReference>
<accession>A0A4U0NWC7</accession>
<dbReference type="InterPro" id="IPR007037">
    <property type="entry name" value="SIP_rossman_dom"/>
</dbReference>
<dbReference type="OrthoDB" id="3211041at2"/>
<dbReference type="PANTHER" id="PTHR30157">
    <property type="entry name" value="FERRIC REDUCTASE, NADPH-DEPENDENT"/>
    <property type="match status" value="1"/>
</dbReference>
<dbReference type="InterPro" id="IPR039374">
    <property type="entry name" value="SIP_fam"/>
</dbReference>
<gene>
    <name evidence="2" type="ORF">FCH28_02465</name>
</gene>
<dbReference type="PROSITE" id="PS51384">
    <property type="entry name" value="FAD_FR"/>
    <property type="match status" value="1"/>
</dbReference>
<sequence>MARVDGSARKRREVPEIRTYLATVLRVAALTPRLLRVTVGGPGLRGFEAGERAEERIKLFFPPEGQTAPALPEYGPDGVRFPPGAPLPHARNYTVRRFDPAGPELDVDFVVHGDGRASNWARQATPGALLGIAGPTGGSLPSKTADLHLMVGDETALPAIASLLERLPSGARAHVIAEAADPAERQELVWPPDATVTVQWVYRASGTWVTPTPLECAVRAFPWPAGVVHAWVAGEAAAVRDIRRYLRDERKLGREELHASGYWRHGKTVEEWVQGEGEPAAEY</sequence>
<dbReference type="Pfam" id="PF08021">
    <property type="entry name" value="FAD_binding_9"/>
    <property type="match status" value="1"/>
</dbReference>
<dbReference type="EMBL" id="SUMB01000001">
    <property type="protein sequence ID" value="TJZ59029.1"/>
    <property type="molecule type" value="Genomic_DNA"/>
</dbReference>
<dbReference type="InterPro" id="IPR013113">
    <property type="entry name" value="SIP_FAD-bd"/>
</dbReference>
<protein>
    <submittedName>
        <fullName evidence="2">Siderophore-interacting protein</fullName>
    </submittedName>
</protein>
<dbReference type="GO" id="GO:0016491">
    <property type="term" value="F:oxidoreductase activity"/>
    <property type="evidence" value="ECO:0007669"/>
    <property type="project" value="InterPro"/>
</dbReference>
<dbReference type="InterPro" id="IPR017927">
    <property type="entry name" value="FAD-bd_FR_type"/>
</dbReference>
<organism evidence="2 3">
    <name type="scientific">Streptomyces piniterrae</name>
    <dbReference type="NCBI Taxonomy" id="2571125"/>
    <lineage>
        <taxon>Bacteria</taxon>
        <taxon>Bacillati</taxon>
        <taxon>Actinomycetota</taxon>
        <taxon>Actinomycetes</taxon>
        <taxon>Kitasatosporales</taxon>
        <taxon>Streptomycetaceae</taxon>
        <taxon>Streptomyces</taxon>
    </lineage>
</organism>
<dbReference type="Gene3D" id="3.40.50.80">
    <property type="entry name" value="Nucleotide-binding domain of ferredoxin-NADP reductase (FNR) module"/>
    <property type="match status" value="1"/>
</dbReference>
<dbReference type="AlphaFoldDB" id="A0A4U0NWC7"/>